<dbReference type="Proteomes" id="UP000003136">
    <property type="component" value="Unassembled WGS sequence"/>
</dbReference>
<organism evidence="2 3">
    <name type="scientific">[Bacteroides] pectinophilus ATCC 43243</name>
    <dbReference type="NCBI Taxonomy" id="483218"/>
    <lineage>
        <taxon>Bacteria</taxon>
        <taxon>Bacillati</taxon>
        <taxon>Bacillota</taxon>
        <taxon>Clostridia</taxon>
        <taxon>Eubacteriales</taxon>
    </lineage>
</organism>
<feature type="domain" description="Polyphosphate kinase-2-related" evidence="1">
    <location>
        <begin position="27"/>
        <end position="233"/>
    </location>
</feature>
<reference evidence="2 3" key="2">
    <citation type="submission" date="2008-11" db="EMBL/GenBank/DDBJ databases">
        <authorList>
            <person name="Fulton L."/>
            <person name="Clifton S."/>
            <person name="Fulton B."/>
            <person name="Xu J."/>
            <person name="Minx P."/>
            <person name="Pepin K.H."/>
            <person name="Johnson M."/>
            <person name="Bhonagiri V."/>
            <person name="Nash W.E."/>
            <person name="Mardis E.R."/>
            <person name="Wilson R.K."/>
        </authorList>
    </citation>
    <scope>NUCLEOTIDE SEQUENCE [LARGE SCALE GENOMIC DNA]</scope>
    <source>
        <strain evidence="2 3">ATCC 43243</strain>
    </source>
</reference>
<accession>B7ASM8</accession>
<sequence length="499" mass="59152">MRERRLAMFEEIDLKREYTLDEEISIKAEIDELGDRFAQLQQRLKKAGIPVIIAFEGWSASGKGSLIGKLLKYLDPRGVKMYSITSPSDEESRKPYMNRFWMKIPGRGEIAIFDRSWYHDWMTSGKESHSKDIEVFERQLTDDAYVIFKFFLHITKKEQSKRLNELEASKATKWRVSAHDWKQNKAYAVCKEEYDFMLEKTNFEYAGWNVISGMERDVALKEVLETVVKRLEKLCRKVEKDGIHSIEGRGIPVSKMDFELVRKPLIQDVSLDCTLSEKEYHKRLDKLQDKLLKLSYKLYKKKIPLIICYEGWDAAGKGGNIKRMVSCFDARDYDVNPVAAPDSYEKARQYLWRFQKNLPKTGHIAVFDRTWYGRVMVERLEGFNTETEWKRAYNEINEFEQELMDWGAIVVKFWLQIDKDEQLARFRERENNPAKQWKITDEDWRNRDKWDKYEVAVNDMIKYTSTKDAPWHIIESNNKYYARIKAIETVVDAIESRLS</sequence>
<dbReference type="PANTHER" id="PTHR34383">
    <property type="entry name" value="POLYPHOSPHATE:AMP PHOSPHOTRANSFERASE-RELATED"/>
    <property type="match status" value="1"/>
</dbReference>
<evidence type="ECO:0000313" key="2">
    <source>
        <dbReference type="EMBL" id="EEC57574.1"/>
    </source>
</evidence>
<keyword evidence="3" id="KW-1185">Reference proteome</keyword>
<dbReference type="Pfam" id="PF03976">
    <property type="entry name" value="PPK2"/>
    <property type="match status" value="2"/>
</dbReference>
<protein>
    <recommendedName>
        <fullName evidence="1">Polyphosphate kinase-2-related domain-containing protein</fullName>
    </recommendedName>
</protein>
<reference evidence="2 3" key="1">
    <citation type="submission" date="2008-11" db="EMBL/GenBank/DDBJ databases">
        <title>Draft genome sequence of Bacteroides pectinophilus (ATCC 43243).</title>
        <authorList>
            <person name="Sudarsanam P."/>
            <person name="Ley R."/>
            <person name="Guruge J."/>
            <person name="Turnbaugh P.J."/>
            <person name="Mahowald M."/>
            <person name="Liep D."/>
            <person name="Gordon J."/>
        </authorList>
    </citation>
    <scope>NUCLEOTIDE SEQUENCE [LARGE SCALE GENOMIC DNA]</scope>
    <source>
        <strain evidence="2 3">ATCC 43243</strain>
    </source>
</reference>
<dbReference type="STRING" id="483218.BACPEC_02083"/>
<dbReference type="GO" id="GO:0043751">
    <property type="term" value="F:polyphosphate:AMP phosphotransferase activity"/>
    <property type="evidence" value="ECO:0007669"/>
    <property type="project" value="InterPro"/>
</dbReference>
<dbReference type="EMBL" id="ABVQ01000036">
    <property type="protein sequence ID" value="EEC57574.1"/>
    <property type="molecule type" value="Genomic_DNA"/>
</dbReference>
<dbReference type="Gene3D" id="3.40.50.300">
    <property type="entry name" value="P-loop containing nucleotide triphosphate hydrolases"/>
    <property type="match status" value="2"/>
</dbReference>
<evidence type="ECO:0000259" key="1">
    <source>
        <dbReference type="Pfam" id="PF03976"/>
    </source>
</evidence>
<dbReference type="HOGENOM" id="CLU_033786_0_2_9"/>
<dbReference type="NCBIfam" id="TIGR03708">
    <property type="entry name" value="poly_P_AMP_trns"/>
    <property type="match status" value="1"/>
</dbReference>
<dbReference type="GO" id="GO:0006797">
    <property type="term" value="P:polyphosphate metabolic process"/>
    <property type="evidence" value="ECO:0007669"/>
    <property type="project" value="InterPro"/>
</dbReference>
<comment type="caution">
    <text evidence="2">The sequence shown here is derived from an EMBL/GenBank/DDBJ whole genome shotgun (WGS) entry which is preliminary data.</text>
</comment>
<proteinExistence type="predicted"/>
<name>B7ASM8_9FIRM</name>
<dbReference type="InterPro" id="IPR027417">
    <property type="entry name" value="P-loop_NTPase"/>
</dbReference>
<evidence type="ECO:0000313" key="3">
    <source>
        <dbReference type="Proteomes" id="UP000003136"/>
    </source>
</evidence>
<feature type="domain" description="Polyphosphate kinase-2-related" evidence="1">
    <location>
        <begin position="275"/>
        <end position="496"/>
    </location>
</feature>
<dbReference type="InterPro" id="IPR022488">
    <property type="entry name" value="PPK2-related"/>
</dbReference>
<gene>
    <name evidence="2" type="ORF">BACPEC_02083</name>
</gene>
<dbReference type="eggNOG" id="COG2326">
    <property type="taxonomic scope" value="Bacteria"/>
</dbReference>
<dbReference type="PANTHER" id="PTHR34383:SF3">
    <property type="entry name" value="POLYPHOSPHATE:AMP PHOSPHOTRANSFERASE"/>
    <property type="match status" value="1"/>
</dbReference>
<dbReference type="SUPFAM" id="SSF52540">
    <property type="entry name" value="P-loop containing nucleoside triphosphate hydrolases"/>
    <property type="match status" value="2"/>
</dbReference>
<dbReference type="InterPro" id="IPR022489">
    <property type="entry name" value="PolyP_AMP_Tfrase"/>
</dbReference>
<dbReference type="AlphaFoldDB" id="B7ASM8"/>